<name>A0A6C0FEE7_9ZZZZ</name>
<dbReference type="EMBL" id="MN738839">
    <property type="protein sequence ID" value="QHT39211.1"/>
    <property type="molecule type" value="Genomic_DNA"/>
</dbReference>
<keyword evidence="1" id="KW-0812">Transmembrane</keyword>
<feature type="transmembrane region" description="Helical" evidence="1">
    <location>
        <begin position="37"/>
        <end position="55"/>
    </location>
</feature>
<proteinExistence type="predicted"/>
<dbReference type="AlphaFoldDB" id="A0A6C0FEE7"/>
<protein>
    <submittedName>
        <fullName evidence="2">Uncharacterized protein</fullName>
    </submittedName>
</protein>
<reference evidence="2" key="1">
    <citation type="journal article" date="2020" name="Nature">
        <title>Giant virus diversity and host interactions through global metagenomics.</title>
        <authorList>
            <person name="Schulz F."/>
            <person name="Roux S."/>
            <person name="Paez-Espino D."/>
            <person name="Jungbluth S."/>
            <person name="Walsh D.A."/>
            <person name="Denef V.J."/>
            <person name="McMahon K.D."/>
            <person name="Konstantinidis K.T."/>
            <person name="Eloe-Fadrosh E.A."/>
            <person name="Kyrpides N.C."/>
            <person name="Woyke T."/>
        </authorList>
    </citation>
    <scope>NUCLEOTIDE SEQUENCE</scope>
    <source>
        <strain evidence="2">GVMAG-S-ERX556126-94</strain>
    </source>
</reference>
<evidence type="ECO:0000313" key="2">
    <source>
        <dbReference type="EMBL" id="QHT39211.1"/>
    </source>
</evidence>
<sequence length="66" mass="7464">MGEESNLYMASAVISFLAFLVALHYCLTGDPKSEYGIYPILILGLLCLAKSIEFYEKYTYKLSSNR</sequence>
<keyword evidence="1" id="KW-0472">Membrane</keyword>
<feature type="transmembrane region" description="Helical" evidence="1">
    <location>
        <begin position="7"/>
        <end position="25"/>
    </location>
</feature>
<keyword evidence="1" id="KW-1133">Transmembrane helix</keyword>
<evidence type="ECO:0000256" key="1">
    <source>
        <dbReference type="SAM" id="Phobius"/>
    </source>
</evidence>
<organism evidence="2">
    <name type="scientific">viral metagenome</name>
    <dbReference type="NCBI Taxonomy" id="1070528"/>
    <lineage>
        <taxon>unclassified sequences</taxon>
        <taxon>metagenomes</taxon>
        <taxon>organismal metagenomes</taxon>
    </lineage>
</organism>
<accession>A0A6C0FEE7</accession>